<keyword evidence="5" id="KW-1185">Reference proteome</keyword>
<dbReference type="SUPFAM" id="SSF48452">
    <property type="entry name" value="TPR-like"/>
    <property type="match status" value="1"/>
</dbReference>
<dbReference type="Pfam" id="PF00196">
    <property type="entry name" value="GerE"/>
    <property type="match status" value="1"/>
</dbReference>
<dbReference type="InterPro" id="IPR000792">
    <property type="entry name" value="Tscrpt_reg_LuxR_C"/>
</dbReference>
<comment type="caution">
    <text evidence="4">The sequence shown here is derived from an EMBL/GenBank/DDBJ whole genome shotgun (WGS) entry which is preliminary data.</text>
</comment>
<evidence type="ECO:0000313" key="4">
    <source>
        <dbReference type="EMBL" id="REF99217.1"/>
    </source>
</evidence>
<proteinExistence type="predicted"/>
<reference evidence="4 5" key="1">
    <citation type="submission" date="2018-08" db="EMBL/GenBank/DDBJ databases">
        <title>Sequencing the genomes of 1000 actinobacteria strains.</title>
        <authorList>
            <person name="Klenk H.-P."/>
        </authorList>
    </citation>
    <scope>NUCLEOTIDE SEQUENCE [LARGE SCALE GENOMIC DNA]</scope>
    <source>
        <strain evidence="4 5">DSM 44099</strain>
    </source>
</reference>
<feature type="domain" description="HTH luxR-type" evidence="3">
    <location>
        <begin position="838"/>
        <end position="902"/>
    </location>
</feature>
<dbReference type="GO" id="GO:0004016">
    <property type="term" value="F:adenylate cyclase activity"/>
    <property type="evidence" value="ECO:0007669"/>
    <property type="project" value="TreeGrafter"/>
</dbReference>
<dbReference type="Pfam" id="PF13191">
    <property type="entry name" value="AAA_16"/>
    <property type="match status" value="1"/>
</dbReference>
<dbReference type="RefSeq" id="WP_116070413.1">
    <property type="nucleotide sequence ID" value="NZ_BONB01000002.1"/>
</dbReference>
<dbReference type="CDD" id="cd06170">
    <property type="entry name" value="LuxR_C_like"/>
    <property type="match status" value="1"/>
</dbReference>
<keyword evidence="2" id="KW-0067">ATP-binding</keyword>
<name>A0A3D9ZPW5_9ACTN</name>
<dbReference type="AlphaFoldDB" id="A0A3D9ZPW5"/>
<evidence type="ECO:0000259" key="3">
    <source>
        <dbReference type="PROSITE" id="PS50043"/>
    </source>
</evidence>
<evidence type="ECO:0000256" key="2">
    <source>
        <dbReference type="ARBA" id="ARBA00022840"/>
    </source>
</evidence>
<dbReference type="Gene3D" id="1.10.10.10">
    <property type="entry name" value="Winged helix-like DNA-binding domain superfamily/Winged helix DNA-binding domain"/>
    <property type="match status" value="1"/>
</dbReference>
<dbReference type="PANTHER" id="PTHR16305">
    <property type="entry name" value="TESTICULAR SOLUBLE ADENYLYL CYCLASE"/>
    <property type="match status" value="1"/>
</dbReference>
<organism evidence="4 5">
    <name type="scientific">Asanoa ferruginea</name>
    <dbReference type="NCBI Taxonomy" id="53367"/>
    <lineage>
        <taxon>Bacteria</taxon>
        <taxon>Bacillati</taxon>
        <taxon>Actinomycetota</taxon>
        <taxon>Actinomycetes</taxon>
        <taxon>Micromonosporales</taxon>
        <taxon>Micromonosporaceae</taxon>
        <taxon>Asanoa</taxon>
    </lineage>
</organism>
<dbReference type="PROSITE" id="PS00622">
    <property type="entry name" value="HTH_LUXR_1"/>
    <property type="match status" value="1"/>
</dbReference>
<dbReference type="GO" id="GO:0005524">
    <property type="term" value="F:ATP binding"/>
    <property type="evidence" value="ECO:0007669"/>
    <property type="project" value="UniProtKB-KW"/>
</dbReference>
<dbReference type="Proteomes" id="UP000256913">
    <property type="component" value="Unassembled WGS sequence"/>
</dbReference>
<dbReference type="PRINTS" id="PR00038">
    <property type="entry name" value="HTHLUXR"/>
</dbReference>
<sequence>MLVGRDSELAIIDGLIGQVRGGAGRALVVEGAPGIGKSALLDHAAERAGSGMRVLRVAGVEGEAEMPYSALHLLLRPVLAGVDALPDPQASALRGAFGMGPPAGVERFLVGLATLALLSEAAAEGPLLCLVDDGHCLDGPSAEALCLAARRLGDEPIGIVLAAREKAWPPGGVLAAAGLSTLPLRGLSLEAADALLTREAPELSGRLRDRVLETAGGNPLALLELPKSVGEHDLLGAGPLPISDRLRDTFRGQIDRLSEAARTLLVVVAAEGTGDLATVMRAADGLGLPVAAMAEAERAGLVVVTVGSVRFRHPLVRAAAYQGALFTDRQAVHQALAEILELADPHRWVWHLALAAFAPDEKIAAALERTADKSVERNGQAAAMRAYERAAQLSEENSARARRLAAAAAAALEAGQFGHAEQLCAAALPLTDEPAVLARLAGARGRLAFDRGNPLTAARVAIDGVAEIAGQEPLEAARLLVDAAYWAGHGVDPRLVGEAVAMLDSLDLPPDHDFQPYIEQVHGYYRIITGQAADAAMFTASRPTLVLEKTWTARSLNVIGHAARALEVSSDMVAEARSAGLLGHLADALFHQAGAQTLLGRYHAAVRTAEPALALAVDIQQKSVAAYLRGLLAWLAALDGDDERCTALASEAIRYADDHGTPPSAADATWALALLDLGHGRYEAAVSRMENRWPFWPCSSAWVRSTADHLEAAARAGERSVAGRLMEELERHAGRILDPCGPAILARCRALLSPADQAEAHFAAALRDGPGDDRPFERARTLLAYGEWLRREHRRADARTRLRAALDIFQRTGARLWAARAHAELRATGDRSVHAAAAPGLAGRLTPQELQVVHLAATGATNRDIGAQLFLSPRTVAQHLHRAFPKLNVTSRRQLAALDLDR</sequence>
<dbReference type="InterPro" id="IPR011990">
    <property type="entry name" value="TPR-like_helical_dom_sf"/>
</dbReference>
<dbReference type="SMART" id="SM00421">
    <property type="entry name" value="HTH_LUXR"/>
    <property type="match status" value="1"/>
</dbReference>
<keyword evidence="1" id="KW-0547">Nucleotide-binding</keyword>
<gene>
    <name evidence="4" type="ORF">DFJ67_5244</name>
</gene>
<dbReference type="OrthoDB" id="3514764at2"/>
<dbReference type="InterPro" id="IPR016032">
    <property type="entry name" value="Sig_transdc_resp-reg_C-effctor"/>
</dbReference>
<dbReference type="SUPFAM" id="SSF46894">
    <property type="entry name" value="C-terminal effector domain of the bipartite response regulators"/>
    <property type="match status" value="1"/>
</dbReference>
<dbReference type="InterPro" id="IPR041664">
    <property type="entry name" value="AAA_16"/>
</dbReference>
<protein>
    <submittedName>
        <fullName evidence="4">Regulatory LuxR family protein</fullName>
    </submittedName>
</protein>
<dbReference type="GO" id="GO:0006355">
    <property type="term" value="P:regulation of DNA-templated transcription"/>
    <property type="evidence" value="ECO:0007669"/>
    <property type="project" value="InterPro"/>
</dbReference>
<evidence type="ECO:0000256" key="1">
    <source>
        <dbReference type="ARBA" id="ARBA00022741"/>
    </source>
</evidence>
<accession>A0A3D9ZPW5</accession>
<dbReference type="InterPro" id="IPR036388">
    <property type="entry name" value="WH-like_DNA-bd_sf"/>
</dbReference>
<dbReference type="EMBL" id="QUMQ01000001">
    <property type="protein sequence ID" value="REF99217.1"/>
    <property type="molecule type" value="Genomic_DNA"/>
</dbReference>
<dbReference type="GO" id="GO:0003677">
    <property type="term" value="F:DNA binding"/>
    <property type="evidence" value="ECO:0007669"/>
    <property type="project" value="InterPro"/>
</dbReference>
<dbReference type="GO" id="GO:0005737">
    <property type="term" value="C:cytoplasm"/>
    <property type="evidence" value="ECO:0007669"/>
    <property type="project" value="TreeGrafter"/>
</dbReference>
<evidence type="ECO:0000313" key="5">
    <source>
        <dbReference type="Proteomes" id="UP000256913"/>
    </source>
</evidence>
<dbReference type="PANTHER" id="PTHR16305:SF35">
    <property type="entry name" value="TRANSCRIPTIONAL ACTIVATOR DOMAIN"/>
    <property type="match status" value="1"/>
</dbReference>
<dbReference type="SUPFAM" id="SSF52540">
    <property type="entry name" value="P-loop containing nucleoside triphosphate hydrolases"/>
    <property type="match status" value="1"/>
</dbReference>
<dbReference type="PROSITE" id="PS50043">
    <property type="entry name" value="HTH_LUXR_2"/>
    <property type="match status" value="1"/>
</dbReference>
<dbReference type="InterPro" id="IPR027417">
    <property type="entry name" value="P-loop_NTPase"/>
</dbReference>